<organism evidence="2 3">
    <name type="scientific">Vicia faba</name>
    <name type="common">Broad bean</name>
    <name type="synonym">Faba vulgaris</name>
    <dbReference type="NCBI Taxonomy" id="3906"/>
    <lineage>
        <taxon>Eukaryota</taxon>
        <taxon>Viridiplantae</taxon>
        <taxon>Streptophyta</taxon>
        <taxon>Embryophyta</taxon>
        <taxon>Tracheophyta</taxon>
        <taxon>Spermatophyta</taxon>
        <taxon>Magnoliopsida</taxon>
        <taxon>eudicotyledons</taxon>
        <taxon>Gunneridae</taxon>
        <taxon>Pentapetalae</taxon>
        <taxon>rosids</taxon>
        <taxon>fabids</taxon>
        <taxon>Fabales</taxon>
        <taxon>Fabaceae</taxon>
        <taxon>Papilionoideae</taxon>
        <taxon>50 kb inversion clade</taxon>
        <taxon>NPAAA clade</taxon>
        <taxon>Hologalegina</taxon>
        <taxon>IRL clade</taxon>
        <taxon>Fabeae</taxon>
        <taxon>Vicia</taxon>
    </lineage>
</organism>
<reference evidence="2 3" key="1">
    <citation type="submission" date="2023-01" db="EMBL/GenBank/DDBJ databases">
        <authorList>
            <person name="Kreplak J."/>
        </authorList>
    </citation>
    <scope>NUCLEOTIDE SEQUENCE [LARGE SCALE GENOMIC DNA]</scope>
</reference>
<evidence type="ECO:0000313" key="3">
    <source>
        <dbReference type="Proteomes" id="UP001157006"/>
    </source>
</evidence>
<feature type="domain" description="Reverse transcriptase zinc-binding" evidence="1">
    <location>
        <begin position="59"/>
        <end position="103"/>
    </location>
</feature>
<dbReference type="Pfam" id="PF13966">
    <property type="entry name" value="zf-RVT"/>
    <property type="match status" value="1"/>
</dbReference>
<dbReference type="EMBL" id="CATIWC010002412">
    <property type="protein sequence ID" value="CAI8584800.1"/>
    <property type="molecule type" value="Genomic_DNA"/>
</dbReference>
<dbReference type="AlphaFoldDB" id="A0AAV0YFN4"/>
<gene>
    <name evidence="2" type="ORF">VFH_U093200</name>
</gene>
<accession>A0AAV0YFN4</accession>
<sequence length="243" mass="27666">MFVCKDSWLPDNIDFKLLGSVRGIDRESKVSDHIDGDLDLWKRELISASFDLEEAKQIQKNILPSKDNLLKKGIRLDVSCSLCHYVVESAYHLFLQCEFAKQVSFSSILSYRVSSDMEINEWLLSLLTYGDMLSVQLLCSLLQKIWNARNLQLYQQKSLNPIRVAEVALECVLEFNKWNPEVGAKKKLLVHSELEIVPKNIHVLQVDSGVFMEGFVSYGCTIKNHRKLFLLLVGKGLSQLCGG</sequence>
<protein>
    <recommendedName>
        <fullName evidence="1">Reverse transcriptase zinc-binding domain-containing protein</fullName>
    </recommendedName>
</protein>
<dbReference type="Proteomes" id="UP001157006">
    <property type="component" value="Unassembled WGS sequence"/>
</dbReference>
<name>A0AAV0YFN4_VICFA</name>
<evidence type="ECO:0000259" key="1">
    <source>
        <dbReference type="Pfam" id="PF13966"/>
    </source>
</evidence>
<comment type="caution">
    <text evidence="2">The sequence shown here is derived from an EMBL/GenBank/DDBJ whole genome shotgun (WGS) entry which is preliminary data.</text>
</comment>
<keyword evidence="3" id="KW-1185">Reference proteome</keyword>
<evidence type="ECO:0000313" key="2">
    <source>
        <dbReference type="EMBL" id="CAI8584800.1"/>
    </source>
</evidence>
<dbReference type="InterPro" id="IPR026960">
    <property type="entry name" value="RVT-Znf"/>
</dbReference>
<proteinExistence type="predicted"/>